<proteinExistence type="predicted"/>
<reference evidence="1" key="1">
    <citation type="submission" date="2016-05" db="EMBL/GenBank/DDBJ databases">
        <authorList>
            <person name="Lavstsen T."/>
            <person name="Jespersen J.S."/>
        </authorList>
    </citation>
    <scope>NUCLEOTIDE SEQUENCE</scope>
    <source>
        <tissue evidence="1">Brain</tissue>
    </source>
</reference>
<feature type="non-terminal residue" evidence="1">
    <location>
        <position position="1"/>
    </location>
</feature>
<gene>
    <name evidence="1" type="primary">Nfu_g_1_024383</name>
</gene>
<dbReference type="AlphaFoldDB" id="A0A1A8EUY6"/>
<dbReference type="EMBL" id="HAEB01003784">
    <property type="protein sequence ID" value="SBQ50311.1"/>
    <property type="molecule type" value="Transcribed_RNA"/>
</dbReference>
<name>A0A1A8EUY6_9TELE</name>
<feature type="non-terminal residue" evidence="1">
    <location>
        <position position="60"/>
    </location>
</feature>
<accession>A0A1A8EUY6</accession>
<sequence>KGFSGSESPVLMSWFFLFISMKFWRNEEPSNSRRSFAFGEICVMILMMGRAKDLNTWNDY</sequence>
<protein>
    <submittedName>
        <fullName evidence="1">Uncharacterized protein</fullName>
    </submittedName>
</protein>
<reference evidence="1" key="2">
    <citation type="submission" date="2016-06" db="EMBL/GenBank/DDBJ databases">
        <title>The genome of a short-lived fish provides insights into sex chromosome evolution and the genetic control of aging.</title>
        <authorList>
            <person name="Reichwald K."/>
            <person name="Felder M."/>
            <person name="Petzold A."/>
            <person name="Koch P."/>
            <person name="Groth M."/>
            <person name="Platzer M."/>
        </authorList>
    </citation>
    <scope>NUCLEOTIDE SEQUENCE</scope>
    <source>
        <tissue evidence="1">Brain</tissue>
    </source>
</reference>
<evidence type="ECO:0000313" key="1">
    <source>
        <dbReference type="EMBL" id="SBQ50311.1"/>
    </source>
</evidence>
<organism evidence="1">
    <name type="scientific">Nothobranchius korthausae</name>
    <dbReference type="NCBI Taxonomy" id="1143690"/>
    <lineage>
        <taxon>Eukaryota</taxon>
        <taxon>Metazoa</taxon>
        <taxon>Chordata</taxon>
        <taxon>Craniata</taxon>
        <taxon>Vertebrata</taxon>
        <taxon>Euteleostomi</taxon>
        <taxon>Actinopterygii</taxon>
        <taxon>Neopterygii</taxon>
        <taxon>Teleostei</taxon>
        <taxon>Neoteleostei</taxon>
        <taxon>Acanthomorphata</taxon>
        <taxon>Ovalentaria</taxon>
        <taxon>Atherinomorphae</taxon>
        <taxon>Cyprinodontiformes</taxon>
        <taxon>Nothobranchiidae</taxon>
        <taxon>Nothobranchius</taxon>
    </lineage>
</organism>